<evidence type="ECO:0000313" key="2">
    <source>
        <dbReference type="Proteomes" id="UP001333818"/>
    </source>
</evidence>
<dbReference type="Proteomes" id="UP001333818">
    <property type="component" value="Unassembled WGS sequence"/>
</dbReference>
<comment type="caution">
    <text evidence="1">The sequence shown here is derived from an EMBL/GenBank/DDBJ whole genome shotgun (WGS) entry which is preliminary data.</text>
</comment>
<accession>A0AAW9Q583</accession>
<protein>
    <submittedName>
        <fullName evidence="1">Uncharacterized protein</fullName>
    </submittedName>
</protein>
<evidence type="ECO:0000313" key="1">
    <source>
        <dbReference type="EMBL" id="MEE3719688.1"/>
    </source>
</evidence>
<keyword evidence="2" id="KW-1185">Reference proteome</keyword>
<proteinExistence type="predicted"/>
<dbReference type="AlphaFoldDB" id="A0AAW9Q583"/>
<dbReference type="RefSeq" id="WP_330486125.1">
    <property type="nucleotide sequence ID" value="NZ_JAZBJZ010000159.1"/>
</dbReference>
<name>A0AAW9Q583_9CYAN</name>
<organism evidence="1 2">
    <name type="scientific">Tumidithrix elongata BACA0141</name>
    <dbReference type="NCBI Taxonomy" id="2716417"/>
    <lineage>
        <taxon>Bacteria</taxon>
        <taxon>Bacillati</taxon>
        <taxon>Cyanobacteriota</taxon>
        <taxon>Cyanophyceae</taxon>
        <taxon>Pseudanabaenales</taxon>
        <taxon>Pseudanabaenaceae</taxon>
        <taxon>Tumidithrix</taxon>
        <taxon>Tumidithrix elongata</taxon>
    </lineage>
</organism>
<sequence>MSVNPQNNSEWLILVSSNYKKEYISDIVEVIGVPNSFIVHFRYRKKWVNSSLWDKLPVKEKLKNGDEIQRLNEIKSRKILIVFLCQDDKDNWLSSYPVRFATIDKCYVTGRSDHDIAHFYLYVDSYCSAKKEEERKNFLEKIKVDSREAGFNNSRMAFLAQNMSNSLVQDKTLQ</sequence>
<reference evidence="1" key="1">
    <citation type="submission" date="2024-01" db="EMBL/GenBank/DDBJ databases">
        <title>Bank of Algae and Cyanobacteria of the Azores (BACA) strain genomes.</title>
        <authorList>
            <person name="Luz R."/>
            <person name="Cordeiro R."/>
            <person name="Fonseca A."/>
            <person name="Goncalves V."/>
        </authorList>
    </citation>
    <scope>NUCLEOTIDE SEQUENCE</scope>
    <source>
        <strain evidence="1">BACA0141</strain>
    </source>
</reference>
<gene>
    <name evidence="1" type="ORF">V2H45_23380</name>
</gene>
<dbReference type="EMBL" id="JAZBJZ010000159">
    <property type="protein sequence ID" value="MEE3719688.1"/>
    <property type="molecule type" value="Genomic_DNA"/>
</dbReference>